<dbReference type="AlphaFoldDB" id="A0A232LUC6"/>
<comment type="subcellular location">
    <subcellularLocation>
        <location evidence="1">Membrane</location>
        <topology evidence="1">Multi-pass membrane protein</topology>
    </subcellularLocation>
</comment>
<dbReference type="InterPro" id="IPR050598">
    <property type="entry name" value="AminoAcid_Transporter"/>
</dbReference>
<protein>
    <recommendedName>
        <fullName evidence="8">High-affinity methionine permease</fullName>
    </recommendedName>
</protein>
<dbReference type="GO" id="GO:0015179">
    <property type="term" value="F:L-amino acid transmembrane transporter activity"/>
    <property type="evidence" value="ECO:0007669"/>
    <property type="project" value="TreeGrafter"/>
</dbReference>
<keyword evidence="3 5" id="KW-1133">Transmembrane helix</keyword>
<evidence type="ECO:0000256" key="1">
    <source>
        <dbReference type="ARBA" id="ARBA00004141"/>
    </source>
</evidence>
<proteinExistence type="predicted"/>
<sequence>MMVNVSYMIVVSKDAQLSEGQAVALAFFGNFTDDYKASQIFAAFNGISSLGNIIVITFTAARVKQEIAKEGILPFAKFLGESLPKDDPNNPNFTSRIEPLPVGALLLHWSIAVVIIVAPWTIDPLPYYRLLTSLDSYTVEAFFFTVLGIGMLCLRFTQTSSGGRWRDKSSSNHVISIIAAVITVVSNGFPIIAAWFPPSSTTPKDITNILINPWYVVATVGWGVLASSVIYWLVFRFVLPRFGNRKGMAFVVDRRPFLHSEQGYFVQYHEIVTFSWVSERRTPVAEYQLPERPLSVMDL</sequence>
<accession>A0A232LUC6</accession>
<evidence type="ECO:0000313" key="7">
    <source>
        <dbReference type="Proteomes" id="UP000243515"/>
    </source>
</evidence>
<dbReference type="EMBL" id="NPHW01004638">
    <property type="protein sequence ID" value="OXV07684.1"/>
    <property type="molecule type" value="Genomic_DNA"/>
</dbReference>
<feature type="transmembrane region" description="Helical" evidence="5">
    <location>
        <begin position="134"/>
        <end position="154"/>
    </location>
</feature>
<feature type="transmembrane region" description="Helical" evidence="5">
    <location>
        <begin position="216"/>
        <end position="239"/>
    </location>
</feature>
<keyword evidence="7" id="KW-1185">Reference proteome</keyword>
<feature type="transmembrane region" description="Helical" evidence="5">
    <location>
        <begin position="174"/>
        <end position="196"/>
    </location>
</feature>
<reference evidence="6 7" key="1">
    <citation type="journal article" date="2015" name="Environ. Microbiol.">
        <title>Metagenome sequence of Elaphomyces granulatus from sporocarp tissue reveals Ascomycota ectomycorrhizal fingerprints of genome expansion and a Proteobacteria-rich microbiome.</title>
        <authorList>
            <person name="Quandt C.A."/>
            <person name="Kohler A."/>
            <person name="Hesse C.N."/>
            <person name="Sharpton T.J."/>
            <person name="Martin F."/>
            <person name="Spatafora J.W."/>
        </authorList>
    </citation>
    <scope>NUCLEOTIDE SEQUENCE [LARGE SCALE GENOMIC DNA]</scope>
    <source>
        <strain evidence="6 7">OSC145934</strain>
    </source>
</reference>
<feature type="non-terminal residue" evidence="6">
    <location>
        <position position="299"/>
    </location>
</feature>
<gene>
    <name evidence="6" type="ORF">Egran_04551</name>
</gene>
<feature type="transmembrane region" description="Helical" evidence="5">
    <location>
        <begin position="102"/>
        <end position="122"/>
    </location>
</feature>
<evidence type="ECO:0000313" key="6">
    <source>
        <dbReference type="EMBL" id="OXV07684.1"/>
    </source>
</evidence>
<feature type="transmembrane region" description="Helical" evidence="5">
    <location>
        <begin position="40"/>
        <end position="61"/>
    </location>
</feature>
<keyword evidence="2 5" id="KW-0812">Transmembrane</keyword>
<comment type="caution">
    <text evidence="6">The sequence shown here is derived from an EMBL/GenBank/DDBJ whole genome shotgun (WGS) entry which is preliminary data.</text>
</comment>
<evidence type="ECO:0008006" key="8">
    <source>
        <dbReference type="Google" id="ProtNLM"/>
    </source>
</evidence>
<dbReference type="Pfam" id="PF13520">
    <property type="entry name" value="AA_permease_2"/>
    <property type="match status" value="1"/>
</dbReference>
<name>A0A232LUC6_9EURO</name>
<dbReference type="OrthoDB" id="5982228at2759"/>
<keyword evidence="4 5" id="KW-0472">Membrane</keyword>
<evidence type="ECO:0000256" key="4">
    <source>
        <dbReference type="ARBA" id="ARBA00023136"/>
    </source>
</evidence>
<dbReference type="InterPro" id="IPR002293">
    <property type="entry name" value="AA/rel_permease1"/>
</dbReference>
<dbReference type="Gene3D" id="1.20.1740.10">
    <property type="entry name" value="Amino acid/polyamine transporter I"/>
    <property type="match status" value="1"/>
</dbReference>
<evidence type="ECO:0000256" key="2">
    <source>
        <dbReference type="ARBA" id="ARBA00022692"/>
    </source>
</evidence>
<dbReference type="PANTHER" id="PTHR11785:SF353">
    <property type="entry name" value="METHIONINE TRANSPORTER (EUROFUNG)"/>
    <property type="match status" value="1"/>
</dbReference>
<dbReference type="PANTHER" id="PTHR11785">
    <property type="entry name" value="AMINO ACID TRANSPORTER"/>
    <property type="match status" value="1"/>
</dbReference>
<evidence type="ECO:0000256" key="3">
    <source>
        <dbReference type="ARBA" id="ARBA00022989"/>
    </source>
</evidence>
<evidence type="ECO:0000256" key="5">
    <source>
        <dbReference type="SAM" id="Phobius"/>
    </source>
</evidence>
<dbReference type="GO" id="GO:0016020">
    <property type="term" value="C:membrane"/>
    <property type="evidence" value="ECO:0007669"/>
    <property type="project" value="UniProtKB-SubCell"/>
</dbReference>
<organism evidence="6 7">
    <name type="scientific">Elaphomyces granulatus</name>
    <dbReference type="NCBI Taxonomy" id="519963"/>
    <lineage>
        <taxon>Eukaryota</taxon>
        <taxon>Fungi</taxon>
        <taxon>Dikarya</taxon>
        <taxon>Ascomycota</taxon>
        <taxon>Pezizomycotina</taxon>
        <taxon>Eurotiomycetes</taxon>
        <taxon>Eurotiomycetidae</taxon>
        <taxon>Eurotiales</taxon>
        <taxon>Elaphomycetaceae</taxon>
        <taxon>Elaphomyces</taxon>
    </lineage>
</organism>
<dbReference type="Proteomes" id="UP000243515">
    <property type="component" value="Unassembled WGS sequence"/>
</dbReference>